<dbReference type="EMBL" id="GBXM01025419">
    <property type="protein sequence ID" value="JAH83158.1"/>
    <property type="molecule type" value="Transcribed_RNA"/>
</dbReference>
<evidence type="ECO:0000313" key="1">
    <source>
        <dbReference type="EMBL" id="JAH83158.1"/>
    </source>
</evidence>
<organism evidence="1">
    <name type="scientific">Anguilla anguilla</name>
    <name type="common">European freshwater eel</name>
    <name type="synonym">Muraena anguilla</name>
    <dbReference type="NCBI Taxonomy" id="7936"/>
    <lineage>
        <taxon>Eukaryota</taxon>
        <taxon>Metazoa</taxon>
        <taxon>Chordata</taxon>
        <taxon>Craniata</taxon>
        <taxon>Vertebrata</taxon>
        <taxon>Euteleostomi</taxon>
        <taxon>Actinopterygii</taxon>
        <taxon>Neopterygii</taxon>
        <taxon>Teleostei</taxon>
        <taxon>Anguilliformes</taxon>
        <taxon>Anguillidae</taxon>
        <taxon>Anguilla</taxon>
    </lineage>
</organism>
<reference evidence="1" key="2">
    <citation type="journal article" date="2015" name="Fish Shellfish Immunol.">
        <title>Early steps in the European eel (Anguilla anguilla)-Vibrio vulnificus interaction in the gills: Role of the RtxA13 toxin.</title>
        <authorList>
            <person name="Callol A."/>
            <person name="Pajuelo D."/>
            <person name="Ebbesson L."/>
            <person name="Teles M."/>
            <person name="MacKenzie S."/>
            <person name="Amaro C."/>
        </authorList>
    </citation>
    <scope>NUCLEOTIDE SEQUENCE</scope>
</reference>
<accession>A0A0E9W0Z9</accession>
<proteinExistence type="predicted"/>
<name>A0A0E9W0Z9_ANGAN</name>
<sequence length="15" mass="1699">MLSLDSPVYGPHRVK</sequence>
<reference evidence="1" key="1">
    <citation type="submission" date="2014-11" db="EMBL/GenBank/DDBJ databases">
        <authorList>
            <person name="Amaro Gonzalez C."/>
        </authorList>
    </citation>
    <scope>NUCLEOTIDE SEQUENCE</scope>
</reference>
<protein>
    <submittedName>
        <fullName evidence="1">Uncharacterized protein</fullName>
    </submittedName>
</protein>